<evidence type="ECO:0000313" key="2">
    <source>
        <dbReference type="Proteomes" id="UP001165101"/>
    </source>
</evidence>
<dbReference type="EMBL" id="BSXV01002395">
    <property type="protein sequence ID" value="GME95633.1"/>
    <property type="molecule type" value="Genomic_DNA"/>
</dbReference>
<keyword evidence="2" id="KW-1185">Reference proteome</keyword>
<gene>
    <name evidence="1" type="ORF">Cboi01_000398800</name>
</gene>
<sequence>MIYQKIKVQQVLLNKDEFILHDDLTTEKEISIIKKLIDSNSHIKTSLDPLLELVENPTNEKISVKQELNQMLYVLELLAPTAIYQNEELGSVFDDLELDIDYNHKSQYSKNYISSTNVSLSASNIINPNVVVIEEPVAKKEEVRFKPHPVKKVQKKRTLKLKTKKNGVANKQEDSSAASSSASTPAPAPTPASIELKPKDKRQHSETEDKADANTEQTLVKKRKTSISETAASADEPKDNDTLNPDDAKIELEIENTITKLIDQKKNGEAEKSEPAVTADSDLPTEGEVPVTEPETPSEVKTEEKV</sequence>
<organism evidence="1 2">
    <name type="scientific">Candida boidinii</name>
    <name type="common">Yeast</name>
    <dbReference type="NCBI Taxonomy" id="5477"/>
    <lineage>
        <taxon>Eukaryota</taxon>
        <taxon>Fungi</taxon>
        <taxon>Dikarya</taxon>
        <taxon>Ascomycota</taxon>
        <taxon>Saccharomycotina</taxon>
        <taxon>Pichiomycetes</taxon>
        <taxon>Pichiales</taxon>
        <taxon>Pichiaceae</taxon>
        <taxon>Ogataea</taxon>
        <taxon>Ogataea/Candida clade</taxon>
    </lineage>
</organism>
<name>A0ACB5TV96_CANBO</name>
<reference evidence="1" key="1">
    <citation type="submission" date="2023-04" db="EMBL/GenBank/DDBJ databases">
        <title>Candida boidinii NBRC 1967.</title>
        <authorList>
            <person name="Ichikawa N."/>
            <person name="Sato H."/>
            <person name="Tonouchi N."/>
        </authorList>
    </citation>
    <scope>NUCLEOTIDE SEQUENCE</scope>
    <source>
        <strain evidence="1">NBRC 1967</strain>
    </source>
</reference>
<comment type="caution">
    <text evidence="1">The sequence shown here is derived from an EMBL/GenBank/DDBJ whole genome shotgun (WGS) entry which is preliminary data.</text>
</comment>
<accession>A0ACB5TV96</accession>
<dbReference type="Proteomes" id="UP001165101">
    <property type="component" value="Unassembled WGS sequence"/>
</dbReference>
<evidence type="ECO:0000313" key="1">
    <source>
        <dbReference type="EMBL" id="GME95633.1"/>
    </source>
</evidence>
<protein>
    <submittedName>
        <fullName evidence="1">Unnamed protein product</fullName>
    </submittedName>
</protein>
<proteinExistence type="predicted"/>